<dbReference type="KEGG" id="ngr:NAEGRDRAFT_70872"/>
<feature type="compositionally biased region" description="Low complexity" evidence="1">
    <location>
        <begin position="28"/>
        <end position="49"/>
    </location>
</feature>
<gene>
    <name evidence="2" type="ORF">NAEGRDRAFT_70872</name>
</gene>
<feature type="compositionally biased region" description="Low complexity" evidence="1">
    <location>
        <begin position="7"/>
        <end position="19"/>
    </location>
</feature>
<proteinExistence type="predicted"/>
<feature type="compositionally biased region" description="Polar residues" evidence="1">
    <location>
        <begin position="289"/>
        <end position="320"/>
    </location>
</feature>
<feature type="compositionally biased region" description="Polar residues" evidence="1">
    <location>
        <begin position="423"/>
        <end position="444"/>
    </location>
</feature>
<sequence length="462" mass="50869">MGKKKSVISTTSATTTNNKTTEKKSKKSSTSEASSSKGSSSSSTTTAATNDQKKVIVPLTWVPLSVGQVIIPSQTKDEPNNGADITIEVKSRLVKNLDNYPSDCLFRTHQYDFTLTPTKELLEWAKIDYGFYSKIKLFMLISSEQDLTENYDNGEWTECFSSESRPVITDSHTEDYENGVWKITLYWQNAKVFKFKPSAKFRFEIDVYRACTDRDVMKKVATKISSPFRLLSKPEVYLKSLAKTKNKRKGSSITNDEEEEDEEDDTDSHSVATSSSSNSKKKVKISPNAVKNNLSIPTLKNTMKNSSSATAAVSKPSGSSTITTTTTVINLLDESRDEIVLDEGGASSPILVKSSNFPSSDDFNTNDIESNTVQSPIITTNKNYEYIQSSPPPFLTPPLSPLPQSRILSSQENGLFPLIDGPITSQETSSSNPFNTSDIFFNSTNRDEGPSSSLGSLFSSSQ</sequence>
<feature type="compositionally biased region" description="Low complexity" evidence="1">
    <location>
        <begin position="451"/>
        <end position="462"/>
    </location>
</feature>
<name>D2VPI5_NAEGR</name>
<organism evidence="3">
    <name type="scientific">Naegleria gruberi</name>
    <name type="common">Amoeba</name>
    <dbReference type="NCBI Taxonomy" id="5762"/>
    <lineage>
        <taxon>Eukaryota</taxon>
        <taxon>Discoba</taxon>
        <taxon>Heterolobosea</taxon>
        <taxon>Tetramitia</taxon>
        <taxon>Eutetramitia</taxon>
        <taxon>Vahlkampfiidae</taxon>
        <taxon>Naegleria</taxon>
    </lineage>
</organism>
<dbReference type="OrthoDB" id="10266629at2759"/>
<evidence type="ECO:0000256" key="1">
    <source>
        <dbReference type="SAM" id="MobiDB-lite"/>
    </source>
</evidence>
<dbReference type="VEuPathDB" id="AmoebaDB:NAEGRDRAFT_70872"/>
<feature type="compositionally biased region" description="Acidic residues" evidence="1">
    <location>
        <begin position="255"/>
        <end position="266"/>
    </location>
</feature>
<protein>
    <submittedName>
        <fullName evidence="2">Predicted protein</fullName>
    </submittedName>
</protein>
<dbReference type="InParanoid" id="D2VPI5"/>
<dbReference type="EMBL" id="GG738887">
    <property type="protein sequence ID" value="EFC41216.1"/>
    <property type="molecule type" value="Genomic_DNA"/>
</dbReference>
<keyword evidence="3" id="KW-1185">Reference proteome</keyword>
<accession>D2VPI5</accession>
<dbReference type="AlphaFoldDB" id="D2VPI5"/>
<feature type="region of interest" description="Disordered" evidence="1">
    <location>
        <begin position="418"/>
        <end position="462"/>
    </location>
</feature>
<evidence type="ECO:0000313" key="2">
    <source>
        <dbReference type="EMBL" id="EFC41216.1"/>
    </source>
</evidence>
<feature type="compositionally biased region" description="Low complexity" evidence="1">
    <location>
        <begin position="269"/>
        <end position="278"/>
    </location>
</feature>
<dbReference type="Proteomes" id="UP000006671">
    <property type="component" value="Unassembled WGS sequence"/>
</dbReference>
<dbReference type="RefSeq" id="XP_002673960.1">
    <property type="nucleotide sequence ID" value="XM_002673914.1"/>
</dbReference>
<evidence type="ECO:0000313" key="3">
    <source>
        <dbReference type="Proteomes" id="UP000006671"/>
    </source>
</evidence>
<feature type="region of interest" description="Disordered" evidence="1">
    <location>
        <begin position="1"/>
        <end position="49"/>
    </location>
</feature>
<dbReference type="GeneID" id="8854998"/>
<reference evidence="2 3" key="1">
    <citation type="journal article" date="2010" name="Cell">
        <title>The genome of Naegleria gruberi illuminates early eukaryotic versatility.</title>
        <authorList>
            <person name="Fritz-Laylin L.K."/>
            <person name="Prochnik S.E."/>
            <person name="Ginger M.L."/>
            <person name="Dacks J.B."/>
            <person name="Carpenter M.L."/>
            <person name="Field M.C."/>
            <person name="Kuo A."/>
            <person name="Paredez A."/>
            <person name="Chapman J."/>
            <person name="Pham J."/>
            <person name="Shu S."/>
            <person name="Neupane R."/>
            <person name="Cipriano M."/>
            <person name="Mancuso J."/>
            <person name="Tu H."/>
            <person name="Salamov A."/>
            <person name="Lindquist E."/>
            <person name="Shapiro H."/>
            <person name="Lucas S."/>
            <person name="Grigoriev I.V."/>
            <person name="Cande W.Z."/>
            <person name="Fulton C."/>
            <person name="Rokhsar D.S."/>
            <person name="Dawson S.C."/>
        </authorList>
    </citation>
    <scope>NUCLEOTIDE SEQUENCE [LARGE SCALE GENOMIC DNA]</scope>
    <source>
        <strain evidence="2 3">NEG-M</strain>
    </source>
</reference>
<feature type="region of interest" description="Disordered" evidence="1">
    <location>
        <begin position="247"/>
        <end position="322"/>
    </location>
</feature>